<evidence type="ECO:0000313" key="1">
    <source>
        <dbReference type="EMBL" id="MBG2915142.1"/>
    </source>
</evidence>
<comment type="caution">
    <text evidence="1">The sequence shown here is derived from an EMBL/GenBank/DDBJ whole genome shotgun (WGS) entry which is preliminary data.</text>
</comment>
<gene>
    <name evidence="1" type="ORF">I4901_12285</name>
</gene>
<dbReference type="AlphaFoldDB" id="A0A8I0WRL9"/>
<dbReference type="EMBL" id="JADSJR010000016">
    <property type="protein sequence ID" value="MBG2915142.1"/>
    <property type="molecule type" value="Genomic_DNA"/>
</dbReference>
<name>A0A8I0WRL9_9GAMM</name>
<proteinExistence type="predicted"/>
<dbReference type="RefSeq" id="WP_196563790.1">
    <property type="nucleotide sequence ID" value="NZ_JADSJR010000016.1"/>
</dbReference>
<evidence type="ECO:0000313" key="2">
    <source>
        <dbReference type="Proteomes" id="UP000612266"/>
    </source>
</evidence>
<reference evidence="1" key="1">
    <citation type="submission" date="2020-11" db="EMBL/GenBank/DDBJ databases">
        <title>Enhanced detection system for hospital associated transmission using whole genome sequencing surveillance.</title>
        <authorList>
            <person name="Harrison L.H."/>
            <person name="Van Tyne D."/>
            <person name="Marsh J.W."/>
            <person name="Griffith M.P."/>
            <person name="Snyder D.J."/>
            <person name="Cooper V.S."/>
            <person name="Mustapha M."/>
        </authorList>
    </citation>
    <scope>NUCLEOTIDE SEQUENCE</scope>
    <source>
        <strain evidence="1">PR00070</strain>
    </source>
</reference>
<organism evidence="1 2">
    <name type="scientific">Proteus terrae subsp. cibarius</name>
    <dbReference type="NCBI Taxonomy" id="626774"/>
    <lineage>
        <taxon>Bacteria</taxon>
        <taxon>Pseudomonadati</taxon>
        <taxon>Pseudomonadota</taxon>
        <taxon>Gammaproteobacteria</taxon>
        <taxon>Enterobacterales</taxon>
        <taxon>Morganellaceae</taxon>
        <taxon>Proteus</taxon>
    </lineage>
</organism>
<accession>A0A8I0WRL9</accession>
<sequence>MNKKASTVSIIIDTSELEEKITKVISLLPSELADKFLSELLNLDDNIVFSDYSGTVQAGMSNNLVYFLDFNASFYSKILSTARTFNTDVTTHNSVP</sequence>
<protein>
    <submittedName>
        <fullName evidence="1">Uncharacterized protein</fullName>
    </submittedName>
</protein>
<dbReference type="Proteomes" id="UP000612266">
    <property type="component" value="Unassembled WGS sequence"/>
</dbReference>